<evidence type="ECO:0000256" key="1">
    <source>
        <dbReference type="ARBA" id="ARBA00023015"/>
    </source>
</evidence>
<keyword evidence="2" id="KW-0238">DNA-binding</keyword>
<accession>A0A0U5F5H4</accession>
<dbReference type="EMBL" id="LN609302">
    <property type="protein sequence ID" value="CEF56330.1"/>
    <property type="molecule type" value="Genomic_DNA"/>
</dbReference>
<keyword evidence="3" id="KW-0804">Transcription</keyword>
<evidence type="ECO:0000259" key="4">
    <source>
        <dbReference type="PROSITE" id="PS01124"/>
    </source>
</evidence>
<dbReference type="GO" id="GO:0005829">
    <property type="term" value="C:cytosol"/>
    <property type="evidence" value="ECO:0007669"/>
    <property type="project" value="TreeGrafter"/>
</dbReference>
<dbReference type="PATRIC" id="fig|431306.5.peg.1960"/>
<dbReference type="PANTHER" id="PTHR47894:SF4">
    <property type="entry name" value="HTH-TYPE TRANSCRIPTIONAL REGULATOR GADX"/>
    <property type="match status" value="1"/>
</dbReference>
<reference evidence="6" key="1">
    <citation type="submission" date="2014-09" db="EMBL/GenBank/DDBJ databases">
        <authorList>
            <person name="Illeghems K.G."/>
        </authorList>
    </citation>
    <scope>NUCLEOTIDE SEQUENCE [LARGE SCALE GENOMIC DNA]</scope>
    <source>
        <strain evidence="6">LMG 23848T</strain>
    </source>
</reference>
<proteinExistence type="predicted"/>
<dbReference type="SMART" id="SM00342">
    <property type="entry name" value="HTH_ARAC"/>
    <property type="match status" value="1"/>
</dbReference>
<keyword evidence="1" id="KW-0805">Transcription regulation</keyword>
<evidence type="ECO:0000256" key="3">
    <source>
        <dbReference type="ARBA" id="ARBA00023163"/>
    </source>
</evidence>
<dbReference type="PROSITE" id="PS01124">
    <property type="entry name" value="HTH_ARAC_FAMILY_2"/>
    <property type="match status" value="1"/>
</dbReference>
<dbReference type="GO" id="GO:0003700">
    <property type="term" value="F:DNA-binding transcription factor activity"/>
    <property type="evidence" value="ECO:0007669"/>
    <property type="project" value="InterPro"/>
</dbReference>
<organism evidence="5 6">
    <name type="scientific">Acetobacter ghanensis</name>
    <dbReference type="NCBI Taxonomy" id="431306"/>
    <lineage>
        <taxon>Bacteria</taxon>
        <taxon>Pseudomonadati</taxon>
        <taxon>Pseudomonadota</taxon>
        <taxon>Alphaproteobacteria</taxon>
        <taxon>Acetobacterales</taxon>
        <taxon>Acetobacteraceae</taxon>
        <taxon>Acetobacter</taxon>
    </lineage>
</organism>
<dbReference type="InterPro" id="IPR020449">
    <property type="entry name" value="Tscrpt_reg_AraC-type_HTH"/>
</dbReference>
<dbReference type="AlphaFoldDB" id="A0A0U5F5H4"/>
<dbReference type="Pfam" id="PF12625">
    <property type="entry name" value="Arabinose_bd"/>
    <property type="match status" value="1"/>
</dbReference>
<evidence type="ECO:0000256" key="2">
    <source>
        <dbReference type="ARBA" id="ARBA00023125"/>
    </source>
</evidence>
<evidence type="ECO:0000313" key="6">
    <source>
        <dbReference type="Proteomes" id="UP000068250"/>
    </source>
</evidence>
<dbReference type="SUPFAM" id="SSF46689">
    <property type="entry name" value="Homeodomain-like"/>
    <property type="match status" value="1"/>
</dbReference>
<gene>
    <name evidence="5" type="primary">araC</name>
    <name evidence="5" type="ORF">AGA_1909</name>
</gene>
<dbReference type="Proteomes" id="UP000068250">
    <property type="component" value="Chromosome I"/>
</dbReference>
<dbReference type="Gene3D" id="1.10.10.60">
    <property type="entry name" value="Homeodomain-like"/>
    <property type="match status" value="1"/>
</dbReference>
<dbReference type="PRINTS" id="PR00032">
    <property type="entry name" value="HTHARAC"/>
</dbReference>
<evidence type="ECO:0000313" key="5">
    <source>
        <dbReference type="EMBL" id="CEF56330.1"/>
    </source>
</evidence>
<dbReference type="InterPro" id="IPR018060">
    <property type="entry name" value="HTH_AraC"/>
</dbReference>
<protein>
    <submittedName>
        <fullName evidence="5">AraC family transcriptional regulator</fullName>
    </submittedName>
</protein>
<dbReference type="STRING" id="431306.AGA_1909"/>
<sequence>MYFAMSDPMQAPTSGVLAAAATGVEDFIVSRGGDIDRIAGRSGLSTGQFALPTDRLDLTAYCRLFEEAARETQDGNLGLWFGQQFQPQMLGLVGYIALLSATAEEAVRNLASHFAYHQGNTHTQLVELDNGLLQLEYAIQDPAITQRRHDAELTMGMFCNVLRHAMGADWVPEAVLFEHSRPEQAHEHQNAFQADIHFGHRTNALIFRKVGLDRPMPTANADMLEIMRASLISLARNHHNTGQAPNRPSLKEQIASLIRSGLAERSCTLSDIAMHMNMPAWTLQRRLAQFDLSFGTLLEEVRYAEACRQLTMPGKDMGEIALALGYTETSAFSRAFRKWSGVSPRSWREQHLQKTAFLGAPQVTRALSSYA</sequence>
<dbReference type="PANTHER" id="PTHR47894">
    <property type="entry name" value="HTH-TYPE TRANSCRIPTIONAL REGULATOR GADX"/>
    <property type="match status" value="1"/>
</dbReference>
<name>A0A0U5F5H4_9PROT</name>
<dbReference type="Pfam" id="PF12833">
    <property type="entry name" value="HTH_18"/>
    <property type="match status" value="1"/>
</dbReference>
<dbReference type="InterPro" id="IPR009057">
    <property type="entry name" value="Homeodomain-like_sf"/>
</dbReference>
<feature type="domain" description="HTH araC/xylS-type" evidence="4">
    <location>
        <begin position="252"/>
        <end position="350"/>
    </location>
</feature>
<dbReference type="GO" id="GO:0000976">
    <property type="term" value="F:transcription cis-regulatory region binding"/>
    <property type="evidence" value="ECO:0007669"/>
    <property type="project" value="TreeGrafter"/>
</dbReference>
<dbReference type="InterPro" id="IPR032687">
    <property type="entry name" value="AraC-type_N"/>
</dbReference>